<protein>
    <submittedName>
        <fullName evidence="1">Uncharacterized protein</fullName>
    </submittedName>
</protein>
<gene>
    <name evidence="1" type="ORF">PXEA_LOCUS36088</name>
</gene>
<evidence type="ECO:0000313" key="2">
    <source>
        <dbReference type="Proteomes" id="UP000784294"/>
    </source>
</evidence>
<dbReference type="OrthoDB" id="67716at2759"/>
<dbReference type="AlphaFoldDB" id="A0A448XQX7"/>
<evidence type="ECO:0000313" key="1">
    <source>
        <dbReference type="EMBL" id="VEL42648.1"/>
    </source>
</evidence>
<sequence>MAKFTDDADYDAGESLANCYWHLLELLVVYRYDSAVSRSSFTSNGNGCLSLSVANLLLSSRPHQLVLPTWLTERLLDSSSTTITSTDPLSNLGYNLLPASAFRSRAVSLLSLYINHDRVMQAYRLAMEMINSAIGSYDSNTFAIGIRSASGNQVRVL</sequence>
<name>A0A448XQX7_9PLAT</name>
<accession>A0A448XQX7</accession>
<dbReference type="Proteomes" id="UP000784294">
    <property type="component" value="Unassembled WGS sequence"/>
</dbReference>
<proteinExistence type="predicted"/>
<organism evidence="1 2">
    <name type="scientific">Protopolystoma xenopodis</name>
    <dbReference type="NCBI Taxonomy" id="117903"/>
    <lineage>
        <taxon>Eukaryota</taxon>
        <taxon>Metazoa</taxon>
        <taxon>Spiralia</taxon>
        <taxon>Lophotrochozoa</taxon>
        <taxon>Platyhelminthes</taxon>
        <taxon>Monogenea</taxon>
        <taxon>Polyopisthocotylea</taxon>
        <taxon>Polystomatidea</taxon>
        <taxon>Polystomatidae</taxon>
        <taxon>Protopolystoma</taxon>
    </lineage>
</organism>
<dbReference type="EMBL" id="CAAALY010275636">
    <property type="protein sequence ID" value="VEL42648.1"/>
    <property type="molecule type" value="Genomic_DNA"/>
</dbReference>
<keyword evidence="2" id="KW-1185">Reference proteome</keyword>
<reference evidence="1" key="1">
    <citation type="submission" date="2018-11" db="EMBL/GenBank/DDBJ databases">
        <authorList>
            <consortium name="Pathogen Informatics"/>
        </authorList>
    </citation>
    <scope>NUCLEOTIDE SEQUENCE</scope>
</reference>
<comment type="caution">
    <text evidence="1">The sequence shown here is derived from an EMBL/GenBank/DDBJ whole genome shotgun (WGS) entry which is preliminary data.</text>
</comment>